<feature type="transmembrane region" description="Helical" evidence="1">
    <location>
        <begin position="76"/>
        <end position="102"/>
    </location>
</feature>
<evidence type="ECO:0000313" key="3">
    <source>
        <dbReference type="Proteomes" id="UP000033048"/>
    </source>
</evidence>
<protein>
    <submittedName>
        <fullName evidence="2">Uncharacterized protein</fullName>
    </submittedName>
</protein>
<evidence type="ECO:0000256" key="1">
    <source>
        <dbReference type="SAM" id="Phobius"/>
    </source>
</evidence>
<dbReference type="HOGENOM" id="CLU_1881111_0_0_2"/>
<keyword evidence="1" id="KW-1133">Transmembrane helix</keyword>
<keyword evidence="1" id="KW-0812">Transmembrane</keyword>
<dbReference type="GeneID" id="24894493"/>
<organism evidence="2 3">
    <name type="scientific">Methanococcoides methylutens MM1</name>
    <dbReference type="NCBI Taxonomy" id="1434104"/>
    <lineage>
        <taxon>Archaea</taxon>
        <taxon>Methanobacteriati</taxon>
        <taxon>Methanobacteriota</taxon>
        <taxon>Stenosarchaea group</taxon>
        <taxon>Methanomicrobia</taxon>
        <taxon>Methanosarcinales</taxon>
        <taxon>Methanosarcinaceae</taxon>
        <taxon>Methanococcoides</taxon>
    </lineage>
</organism>
<dbReference type="RefSeq" id="WP_231622067.1">
    <property type="nucleotide sequence ID" value="NZ_CP009518.1"/>
</dbReference>
<sequence>MKSSFTTREKGEKVENEWEIDLKLPDIGAMATLVATSICAAILGAAEIAYTMMWITSAYERHGKSFFLDLINANDLTWTAEFIVVAGSLLLLSSIVFLTTMFYSLIELNALNKPNKNPRIKIVFIMFIIGLILLFLALTSALILRYM</sequence>
<evidence type="ECO:0000313" key="2">
    <source>
        <dbReference type="EMBL" id="AKB85969.1"/>
    </source>
</evidence>
<proteinExistence type="predicted"/>
<gene>
    <name evidence="2" type="ORF">MCMEM_1916</name>
</gene>
<feature type="transmembrane region" description="Helical" evidence="1">
    <location>
        <begin position="27"/>
        <end position="55"/>
    </location>
</feature>
<reference evidence="2 3" key="1">
    <citation type="submission" date="2014-07" db="EMBL/GenBank/DDBJ databases">
        <title>Methanogenic archaea and the global carbon cycle.</title>
        <authorList>
            <person name="Henriksen J.R."/>
            <person name="Luke J."/>
            <person name="Reinhart S."/>
            <person name="Benedict M.N."/>
            <person name="Youngblut N.D."/>
            <person name="Metcalf M.E."/>
            <person name="Whitaker R.J."/>
            <person name="Metcalf W.W."/>
        </authorList>
    </citation>
    <scope>NUCLEOTIDE SEQUENCE [LARGE SCALE GENOMIC DNA]</scope>
    <source>
        <strain evidence="2 3">MM1</strain>
    </source>
</reference>
<dbReference type="AlphaFoldDB" id="A0A0E3X0Q8"/>
<name>A0A0E3X0Q8_METMT</name>
<accession>A0A0E3X0Q8</accession>
<keyword evidence="3" id="KW-1185">Reference proteome</keyword>
<dbReference type="EMBL" id="CP009518">
    <property type="protein sequence ID" value="AKB85969.1"/>
    <property type="molecule type" value="Genomic_DNA"/>
</dbReference>
<dbReference type="KEGG" id="mmet:MCMEM_1916"/>
<dbReference type="STRING" id="1434104.MCMEM_1916"/>
<feature type="transmembrane region" description="Helical" evidence="1">
    <location>
        <begin position="122"/>
        <end position="144"/>
    </location>
</feature>
<keyword evidence="1" id="KW-0472">Membrane</keyword>
<dbReference type="Proteomes" id="UP000033048">
    <property type="component" value="Chromosome"/>
</dbReference>